<feature type="transmembrane region" description="Helical" evidence="1">
    <location>
        <begin position="105"/>
        <end position="133"/>
    </location>
</feature>
<keyword evidence="1" id="KW-1133">Transmembrane helix</keyword>
<comment type="caution">
    <text evidence="2">The sequence shown here is derived from an EMBL/GenBank/DDBJ whole genome shotgun (WGS) entry which is preliminary data.</text>
</comment>
<feature type="transmembrane region" description="Helical" evidence="1">
    <location>
        <begin position="29"/>
        <end position="53"/>
    </location>
</feature>
<dbReference type="EMBL" id="QAYG01000001">
    <property type="protein sequence ID" value="PTW62938.1"/>
    <property type="molecule type" value="Genomic_DNA"/>
</dbReference>
<evidence type="ECO:0000256" key="1">
    <source>
        <dbReference type="SAM" id="Phobius"/>
    </source>
</evidence>
<organism evidence="2 3">
    <name type="scientific">Breoghania corrubedonensis</name>
    <dbReference type="NCBI Taxonomy" id="665038"/>
    <lineage>
        <taxon>Bacteria</taxon>
        <taxon>Pseudomonadati</taxon>
        <taxon>Pseudomonadota</taxon>
        <taxon>Alphaproteobacteria</taxon>
        <taxon>Hyphomicrobiales</taxon>
        <taxon>Stappiaceae</taxon>
        <taxon>Breoghania</taxon>
    </lineage>
</organism>
<dbReference type="AlphaFoldDB" id="A0A2T5VGS8"/>
<protein>
    <submittedName>
        <fullName evidence="2">Uncharacterized protein</fullName>
    </submittedName>
</protein>
<evidence type="ECO:0000313" key="2">
    <source>
        <dbReference type="EMBL" id="PTW62938.1"/>
    </source>
</evidence>
<name>A0A2T5VGS8_9HYPH</name>
<evidence type="ECO:0000313" key="3">
    <source>
        <dbReference type="Proteomes" id="UP000244081"/>
    </source>
</evidence>
<dbReference type="Proteomes" id="UP000244081">
    <property type="component" value="Unassembled WGS sequence"/>
</dbReference>
<dbReference type="RefSeq" id="WP_107988433.1">
    <property type="nucleotide sequence ID" value="NZ_QAYG01000001.1"/>
</dbReference>
<accession>A0A2T5VGS8</accession>
<reference evidence="2 3" key="1">
    <citation type="submission" date="2018-04" db="EMBL/GenBank/DDBJ databases">
        <title>Genomic Encyclopedia of Archaeal and Bacterial Type Strains, Phase II (KMG-II): from individual species to whole genera.</title>
        <authorList>
            <person name="Goeker M."/>
        </authorList>
    </citation>
    <scope>NUCLEOTIDE SEQUENCE [LARGE SCALE GENOMIC DNA]</scope>
    <source>
        <strain evidence="2 3">DSM 23382</strain>
    </source>
</reference>
<dbReference type="OrthoDB" id="8403462at2"/>
<feature type="transmembrane region" description="Helical" evidence="1">
    <location>
        <begin position="59"/>
        <end position="84"/>
    </location>
</feature>
<sequence length="148" mass="15554">MFSRLGPLIASTLFSDVAPALRRARRNTVLYGLCAVFALTGYGALVIALGIWIGEAYGALEAAFTIAVAMIALAVLVLLVVMIANRIDRRRHAARDRSRTMTATLALSLLPVVVRSRPLMATAVAGGLAFVILSMLSGGDDDAGPQGE</sequence>
<gene>
    <name evidence="2" type="ORF">C8N35_101987</name>
</gene>
<keyword evidence="1" id="KW-0472">Membrane</keyword>
<keyword evidence="1" id="KW-0812">Transmembrane</keyword>
<keyword evidence="3" id="KW-1185">Reference proteome</keyword>
<proteinExistence type="predicted"/>